<dbReference type="PANTHER" id="PTHR34597">
    <property type="entry name" value="SLR1661 PROTEIN"/>
    <property type="match status" value="1"/>
</dbReference>
<dbReference type="Proteomes" id="UP000298049">
    <property type="component" value="Chromosome"/>
</dbReference>
<evidence type="ECO:0000256" key="1">
    <source>
        <dbReference type="SAM" id="MobiDB-lite"/>
    </source>
</evidence>
<feature type="region of interest" description="Disordered" evidence="1">
    <location>
        <begin position="1"/>
        <end position="20"/>
    </location>
</feature>
<keyword evidence="4" id="KW-1185">Reference proteome</keyword>
<dbReference type="KEGG" id="hmi:soil367_05815"/>
<sequence length="572" mass="63669">MPQPYIPACSSRTDHNKNRSRGFGTANAFVGFFRLFTLSLALTLGAGAANAVEVRFEFGPRAAPVANGEPGLDAIENGRVTVRSVSLKGRPVEFPDLGISRARLEQILVRHIRKNEGHMSVSDMHRMADELTLFYREQGLSFAEVYVTPQEIIQGHLVMDVVIGLLSELRLVGNAHYGTDQILDAFNGLLLAPVFAPDIEAALERLNRLPGLEVFGVFSMGTHPGETRLNLKVREDNPRETLLRLDNHGIKNTGKYRAILQHKEHNLFRTGGSFTATAMTTEEGGNLFGGLSYRQPVGLAHTFAASVSHNQFAINGEFEALGLQGTLQDATMGWEYLPEHSPAYNATLGLNVSGRKADIISDEFRELLESDYQYVAITPFIRLEQSKARWRLRHVLNISPSFGSILDSTNTELEDQYLILKTNYTLRHQWLKDAPEYQISFAFDAQYSADPLPASERQSLTGPSQVRGFDAGLYSADSHYRVSLMQTLYRYDWGSAWQLVPYTYTDYAYGQKELETTDEASFLSAGLGLEFAYGKRIQAGLNWGYAIDSSIKPETGADEAESALYGYLSTRF</sequence>
<dbReference type="EMBL" id="CP031093">
    <property type="protein sequence ID" value="QCF25483.1"/>
    <property type="molecule type" value="Genomic_DNA"/>
</dbReference>
<organism evidence="3 4">
    <name type="scientific">Hydrocarboniclastica marina</name>
    <dbReference type="NCBI Taxonomy" id="2259620"/>
    <lineage>
        <taxon>Bacteria</taxon>
        <taxon>Pseudomonadati</taxon>
        <taxon>Pseudomonadota</taxon>
        <taxon>Gammaproteobacteria</taxon>
        <taxon>Alteromonadales</taxon>
        <taxon>Alteromonadaceae</taxon>
        <taxon>Hydrocarboniclastica</taxon>
    </lineage>
</organism>
<protein>
    <submittedName>
        <fullName evidence="3">ShlB/FhaC/HecB family hemolysin secretion/activation protein</fullName>
    </submittedName>
</protein>
<dbReference type="PANTHER" id="PTHR34597:SF3">
    <property type="entry name" value="OUTER MEMBRANE TRANSPORTER CDIB"/>
    <property type="match status" value="1"/>
</dbReference>
<reference evidence="3 4" key="1">
    <citation type="submission" date="2018-07" db="EMBL/GenBank/DDBJ databases">
        <title>Marsedoiliclastica nanhaica gen. nov. sp. nov., a novel marine hydrocarbonoclastic bacterium isolated from an in-situ enriched hydrocarbon-degrading consortium in deep-sea sediment.</title>
        <authorList>
            <person name="Dong C."/>
            <person name="Ma T."/>
            <person name="Liu R."/>
            <person name="Shao Z."/>
        </authorList>
    </citation>
    <scope>NUCLEOTIDE SEQUENCE [LARGE SCALE GENOMIC DNA]</scope>
    <source>
        <strain evidence="4">soil36-7</strain>
    </source>
</reference>
<dbReference type="AlphaFoldDB" id="A0A4P7XFU7"/>
<dbReference type="Gene3D" id="2.40.160.50">
    <property type="entry name" value="membrane protein fhac: a member of the omp85/tpsb transporter family"/>
    <property type="match status" value="1"/>
</dbReference>
<feature type="domain" description="Haemolysin activator HlyB C-terminal" evidence="2">
    <location>
        <begin position="225"/>
        <end position="530"/>
    </location>
</feature>
<name>A0A4P7XFU7_9ALTE</name>
<dbReference type="Gene3D" id="3.10.20.310">
    <property type="entry name" value="membrane protein fhac"/>
    <property type="match status" value="1"/>
</dbReference>
<evidence type="ECO:0000313" key="3">
    <source>
        <dbReference type="EMBL" id="QCF25483.1"/>
    </source>
</evidence>
<dbReference type="Pfam" id="PF03865">
    <property type="entry name" value="ShlB"/>
    <property type="match status" value="1"/>
</dbReference>
<accession>A0A4P7XFU7</accession>
<dbReference type="InterPro" id="IPR051544">
    <property type="entry name" value="TPS_OM_transporter"/>
</dbReference>
<gene>
    <name evidence="3" type="ORF">soil367_05815</name>
</gene>
<dbReference type="GO" id="GO:0046819">
    <property type="term" value="P:protein secretion by the type V secretion system"/>
    <property type="evidence" value="ECO:0007669"/>
    <property type="project" value="TreeGrafter"/>
</dbReference>
<dbReference type="InterPro" id="IPR005565">
    <property type="entry name" value="Hemolysn_activator_HlyB_C"/>
</dbReference>
<dbReference type="GO" id="GO:0008320">
    <property type="term" value="F:protein transmembrane transporter activity"/>
    <property type="evidence" value="ECO:0007669"/>
    <property type="project" value="TreeGrafter"/>
</dbReference>
<dbReference type="GO" id="GO:0098046">
    <property type="term" value="C:type V protein secretion system complex"/>
    <property type="evidence" value="ECO:0007669"/>
    <property type="project" value="TreeGrafter"/>
</dbReference>
<evidence type="ECO:0000313" key="4">
    <source>
        <dbReference type="Proteomes" id="UP000298049"/>
    </source>
</evidence>
<evidence type="ECO:0000259" key="2">
    <source>
        <dbReference type="Pfam" id="PF03865"/>
    </source>
</evidence>
<proteinExistence type="predicted"/>
<dbReference type="RefSeq" id="WP_136547806.1">
    <property type="nucleotide sequence ID" value="NZ_CP031093.1"/>
</dbReference>
<dbReference type="OrthoDB" id="572300at2"/>